<dbReference type="OrthoDB" id="693063at2759"/>
<dbReference type="AlphaFoldDB" id="A0A2T7F8N4"/>
<protein>
    <submittedName>
        <fullName evidence="2">Uncharacterized protein</fullName>
    </submittedName>
</protein>
<gene>
    <name evidence="2" type="ORF">GQ55_1G291700</name>
</gene>
<dbReference type="Proteomes" id="UP000244336">
    <property type="component" value="Chromosome 1"/>
</dbReference>
<proteinExistence type="predicted"/>
<evidence type="ECO:0000313" key="3">
    <source>
        <dbReference type="Proteomes" id="UP000244336"/>
    </source>
</evidence>
<evidence type="ECO:0000256" key="1">
    <source>
        <dbReference type="SAM" id="MobiDB-lite"/>
    </source>
</evidence>
<keyword evidence="3" id="KW-1185">Reference proteome</keyword>
<accession>A0A2T7F8N4</accession>
<feature type="region of interest" description="Disordered" evidence="1">
    <location>
        <begin position="1"/>
        <end position="22"/>
    </location>
</feature>
<sequence length="107" mass="12820">MHGVEENDLDQMNPEDPEMENMEDDEARVFQFRDFQYDYAVDPDITFRYSDQYDALYKDLPKKQHTLKKAKYCEFCNSKRFPGEEPTFCCRKEKVNIYISELPAGLR</sequence>
<evidence type="ECO:0000313" key="2">
    <source>
        <dbReference type="EMBL" id="PUZ76444.1"/>
    </source>
</evidence>
<name>A0A2T7F8N4_9POAL</name>
<organism evidence="2 3">
    <name type="scientific">Panicum hallii var. hallii</name>
    <dbReference type="NCBI Taxonomy" id="1504633"/>
    <lineage>
        <taxon>Eukaryota</taxon>
        <taxon>Viridiplantae</taxon>
        <taxon>Streptophyta</taxon>
        <taxon>Embryophyta</taxon>
        <taxon>Tracheophyta</taxon>
        <taxon>Spermatophyta</taxon>
        <taxon>Magnoliopsida</taxon>
        <taxon>Liliopsida</taxon>
        <taxon>Poales</taxon>
        <taxon>Poaceae</taxon>
        <taxon>PACMAD clade</taxon>
        <taxon>Panicoideae</taxon>
        <taxon>Panicodae</taxon>
        <taxon>Paniceae</taxon>
        <taxon>Panicinae</taxon>
        <taxon>Panicum</taxon>
        <taxon>Panicum sect. Panicum</taxon>
    </lineage>
</organism>
<reference evidence="2 3" key="1">
    <citation type="submission" date="2018-04" db="EMBL/GenBank/DDBJ databases">
        <title>WGS assembly of Panicum hallii var. hallii HAL2.</title>
        <authorList>
            <person name="Lovell J."/>
            <person name="Jenkins J."/>
            <person name="Lowry D."/>
            <person name="Mamidi S."/>
            <person name="Sreedasyam A."/>
            <person name="Weng X."/>
            <person name="Barry K."/>
            <person name="Bonette J."/>
            <person name="Campitelli B."/>
            <person name="Daum C."/>
            <person name="Gordon S."/>
            <person name="Gould B."/>
            <person name="Lipzen A."/>
            <person name="MacQueen A."/>
            <person name="Palacio-Mejia J."/>
            <person name="Plott C."/>
            <person name="Shakirov E."/>
            <person name="Shu S."/>
            <person name="Yoshinaga Y."/>
            <person name="Zane M."/>
            <person name="Rokhsar D."/>
            <person name="Grimwood J."/>
            <person name="Schmutz J."/>
            <person name="Juenger T."/>
        </authorList>
    </citation>
    <scope>NUCLEOTIDE SEQUENCE [LARGE SCALE GENOMIC DNA]</scope>
    <source>
        <strain evidence="3">cv. HAL2</strain>
    </source>
</reference>
<dbReference type="EMBL" id="CM009749">
    <property type="protein sequence ID" value="PUZ76444.1"/>
    <property type="molecule type" value="Genomic_DNA"/>
</dbReference>
<dbReference type="Gramene" id="PUZ76444">
    <property type="protein sequence ID" value="PUZ76444"/>
    <property type="gene ID" value="GQ55_1G291700"/>
</dbReference>